<name>A0A7S1AMU6_NOCSC</name>
<evidence type="ECO:0000259" key="1">
    <source>
        <dbReference type="PROSITE" id="PS50053"/>
    </source>
</evidence>
<dbReference type="InterPro" id="IPR029071">
    <property type="entry name" value="Ubiquitin-like_domsf"/>
</dbReference>
<protein>
    <recommendedName>
        <fullName evidence="1">Ubiquitin-like domain-containing protein</fullName>
    </recommendedName>
</protein>
<dbReference type="InterPro" id="IPR000626">
    <property type="entry name" value="Ubiquitin-like_dom"/>
</dbReference>
<dbReference type="AlphaFoldDB" id="A0A7S1AMU6"/>
<dbReference type="Pfam" id="PF13475">
    <property type="entry name" value="DUF4116"/>
    <property type="match status" value="4"/>
</dbReference>
<dbReference type="EMBL" id="HBFQ01047615">
    <property type="protein sequence ID" value="CAD8859590.1"/>
    <property type="molecule type" value="Transcribed_RNA"/>
</dbReference>
<dbReference type="SUPFAM" id="SSF54236">
    <property type="entry name" value="Ubiquitin-like"/>
    <property type="match status" value="1"/>
</dbReference>
<dbReference type="InterPro" id="IPR025197">
    <property type="entry name" value="DUF4116"/>
</dbReference>
<reference evidence="2" key="1">
    <citation type="submission" date="2021-01" db="EMBL/GenBank/DDBJ databases">
        <authorList>
            <person name="Corre E."/>
            <person name="Pelletier E."/>
            <person name="Niang G."/>
            <person name="Scheremetjew M."/>
            <person name="Finn R."/>
            <person name="Kale V."/>
            <person name="Holt S."/>
            <person name="Cochrane G."/>
            <person name="Meng A."/>
            <person name="Brown T."/>
            <person name="Cohen L."/>
        </authorList>
    </citation>
    <scope>NUCLEOTIDE SEQUENCE</scope>
</reference>
<evidence type="ECO:0000313" key="2">
    <source>
        <dbReference type="EMBL" id="CAD8859590.1"/>
    </source>
</evidence>
<proteinExistence type="predicted"/>
<dbReference type="CDD" id="cd17039">
    <property type="entry name" value="Ubl_ubiquitin_like"/>
    <property type="match status" value="1"/>
</dbReference>
<accession>A0A7S1AMU6</accession>
<dbReference type="PROSITE" id="PS50053">
    <property type="entry name" value="UBIQUITIN_2"/>
    <property type="match status" value="1"/>
</dbReference>
<gene>
    <name evidence="2" type="ORF">NSCI0253_LOCUS33944</name>
</gene>
<sequence>MVSSLPGPSSPGSPCELRIRSLSEIVCTLHVGPMSEVWELKAAVQSLMGLPRHGQRLLAGTQELKDDGQLGPLTTSGLLELTLIRRPLEQAQWFAKLEGDTTVLKTAPESVRGDRELLAFAVQRDAAALQYATKELRSDRSFVLSLEKSCKIALRYVSENLRGDREVVLAATRTDPSQFRYACSPLRSDRTFVLSVLRESGMSLKYVASAFQADRDVILAAVTHCGEALKFASADFQADRGVVLAAVQDNGLALSCASLELQADHEVVLRAVERTGKALKYASAELKADRGIVLAAVKSDGWALSSAQCPMDRDIVIAAVRQAPGTRLNAPTMYWDDPAVLAACGFQSPGPKRSLVSLPSFGRHGPVVKNAKFPTR</sequence>
<dbReference type="Gene3D" id="3.10.20.90">
    <property type="entry name" value="Phosphatidylinositol 3-kinase Catalytic Subunit, Chain A, domain 1"/>
    <property type="match status" value="1"/>
</dbReference>
<organism evidence="2">
    <name type="scientific">Noctiluca scintillans</name>
    <name type="common">Sea sparkle</name>
    <name type="synonym">Red tide dinoflagellate</name>
    <dbReference type="NCBI Taxonomy" id="2966"/>
    <lineage>
        <taxon>Eukaryota</taxon>
        <taxon>Sar</taxon>
        <taxon>Alveolata</taxon>
        <taxon>Dinophyceae</taxon>
        <taxon>Noctilucales</taxon>
        <taxon>Noctilucaceae</taxon>
        <taxon>Noctiluca</taxon>
    </lineage>
</organism>
<feature type="domain" description="Ubiquitin-like" evidence="1">
    <location>
        <begin position="15"/>
        <end position="84"/>
    </location>
</feature>